<proteinExistence type="predicted"/>
<sequence>MTRETLWQTELEGLEASIQLSLAPPETPASSMESGAKEAKKSLAYLLATALEYGRMGSYAELLDRVAAFPRYSPYNALLVMLQRPAAKFVLPAHQWSERYGRRILPNQQPLVLLQPGGPLMYLFDVSQTEGTASSPPLPPFARDPFAMSAVADAENALYWIAENAKWDGVRVLPTDRGWDHAGAIWAAEAGLQQNAYGKAKRYHTVSVRYETLLNQSHSHTTRLATLAHELGHLYCGHVGTHDKELWPDRRFVSTEMAELEAESVARVVFGRRYPGVELPDHLTQYFTEVPELRGLDLERVLTAAGRILETADGFRPRRMKSKKVPAAQTP</sequence>
<dbReference type="STRING" id="1386089.N865_19235"/>
<evidence type="ECO:0000313" key="3">
    <source>
        <dbReference type="Proteomes" id="UP000019489"/>
    </source>
</evidence>
<dbReference type="Pfam" id="PF06114">
    <property type="entry name" value="Peptidase_M78"/>
    <property type="match status" value="1"/>
</dbReference>
<name>W9GDT0_9MICO</name>
<dbReference type="RefSeq" id="WP_034801032.1">
    <property type="nucleotide sequence ID" value="NZ_AWSA01000003.1"/>
</dbReference>
<dbReference type="OrthoDB" id="7605626at2"/>
<reference evidence="2 3" key="1">
    <citation type="submission" date="2013-08" db="EMBL/GenBank/DDBJ databases">
        <title>Intrasporangium oryzae NRRL B-24470.</title>
        <authorList>
            <person name="Liu H."/>
            <person name="Wang G."/>
        </authorList>
    </citation>
    <scope>NUCLEOTIDE SEQUENCE [LARGE SCALE GENOMIC DNA]</scope>
    <source>
        <strain evidence="2 3">NRRL B-24470</strain>
    </source>
</reference>
<protein>
    <recommendedName>
        <fullName evidence="1">IrrE N-terminal-like domain-containing protein</fullName>
    </recommendedName>
</protein>
<dbReference type="AlphaFoldDB" id="W9GDT0"/>
<dbReference type="InterPro" id="IPR010359">
    <property type="entry name" value="IrrE_HExxH"/>
</dbReference>
<gene>
    <name evidence="2" type="ORF">N865_19235</name>
</gene>
<dbReference type="EMBL" id="AWSA01000003">
    <property type="protein sequence ID" value="EWT03377.1"/>
    <property type="molecule type" value="Genomic_DNA"/>
</dbReference>
<dbReference type="Proteomes" id="UP000019489">
    <property type="component" value="Unassembled WGS sequence"/>
</dbReference>
<keyword evidence="3" id="KW-1185">Reference proteome</keyword>
<dbReference type="eggNOG" id="ENOG5031PAU">
    <property type="taxonomic scope" value="Bacteria"/>
</dbReference>
<comment type="caution">
    <text evidence="2">The sequence shown here is derived from an EMBL/GenBank/DDBJ whole genome shotgun (WGS) entry which is preliminary data.</text>
</comment>
<accession>W9GDT0</accession>
<organism evidence="2 3">
    <name type="scientific">Intrasporangium oryzae NRRL B-24470</name>
    <dbReference type="NCBI Taxonomy" id="1386089"/>
    <lineage>
        <taxon>Bacteria</taxon>
        <taxon>Bacillati</taxon>
        <taxon>Actinomycetota</taxon>
        <taxon>Actinomycetes</taxon>
        <taxon>Micrococcales</taxon>
        <taxon>Intrasporangiaceae</taxon>
        <taxon>Intrasporangium</taxon>
    </lineage>
</organism>
<evidence type="ECO:0000259" key="1">
    <source>
        <dbReference type="Pfam" id="PF06114"/>
    </source>
</evidence>
<feature type="domain" description="IrrE N-terminal-like" evidence="1">
    <location>
        <begin position="197"/>
        <end position="247"/>
    </location>
</feature>
<evidence type="ECO:0000313" key="2">
    <source>
        <dbReference type="EMBL" id="EWT03377.1"/>
    </source>
</evidence>